<dbReference type="SUPFAM" id="SSF53850">
    <property type="entry name" value="Periplasmic binding protein-like II"/>
    <property type="match status" value="1"/>
</dbReference>
<dbReference type="PIRSF" id="PIRSF002741">
    <property type="entry name" value="MppA"/>
    <property type="match status" value="1"/>
</dbReference>
<organism evidence="6 7">
    <name type="scientific">Candidatus Korarchaeum cryptofilum</name>
    <dbReference type="NCBI Taxonomy" id="498846"/>
    <lineage>
        <taxon>Archaea</taxon>
        <taxon>Thermoproteota</taxon>
        <taxon>Candidatus Korarchaeia</taxon>
        <taxon>Candidatus Korarchaeales</taxon>
        <taxon>Candidatus Korarchaeaceae</taxon>
        <taxon>Candidatus Korarchaeum</taxon>
    </lineage>
</organism>
<keyword evidence="2" id="KW-0813">Transport</keyword>
<keyword evidence="4" id="KW-0812">Transmembrane</keyword>
<dbReference type="InterPro" id="IPR030678">
    <property type="entry name" value="Peptide/Ni-bd"/>
</dbReference>
<dbReference type="GO" id="GO:0043190">
    <property type="term" value="C:ATP-binding cassette (ABC) transporter complex"/>
    <property type="evidence" value="ECO:0007669"/>
    <property type="project" value="InterPro"/>
</dbReference>
<dbReference type="PANTHER" id="PTHR30290:SF9">
    <property type="entry name" value="OLIGOPEPTIDE-BINDING PROTEIN APPA"/>
    <property type="match status" value="1"/>
</dbReference>
<evidence type="ECO:0000313" key="6">
    <source>
        <dbReference type="EMBL" id="RSN68025.1"/>
    </source>
</evidence>
<feature type="transmembrane region" description="Helical" evidence="4">
    <location>
        <begin position="7"/>
        <end position="26"/>
    </location>
</feature>
<evidence type="ECO:0000256" key="1">
    <source>
        <dbReference type="ARBA" id="ARBA00005695"/>
    </source>
</evidence>
<dbReference type="Gene3D" id="3.90.76.10">
    <property type="entry name" value="Dipeptide-binding Protein, Domain 1"/>
    <property type="match status" value="1"/>
</dbReference>
<comment type="similarity">
    <text evidence="1">Belongs to the bacterial solute-binding protein 5 family.</text>
</comment>
<evidence type="ECO:0000313" key="7">
    <source>
        <dbReference type="Proteomes" id="UP000278149"/>
    </source>
</evidence>
<name>A0A3R9WXV4_9CREN</name>
<dbReference type="PANTHER" id="PTHR30290">
    <property type="entry name" value="PERIPLASMIC BINDING COMPONENT OF ABC TRANSPORTER"/>
    <property type="match status" value="1"/>
</dbReference>
<dbReference type="GO" id="GO:0015833">
    <property type="term" value="P:peptide transport"/>
    <property type="evidence" value="ECO:0007669"/>
    <property type="project" value="TreeGrafter"/>
</dbReference>
<evidence type="ECO:0000256" key="3">
    <source>
        <dbReference type="ARBA" id="ARBA00022729"/>
    </source>
</evidence>
<dbReference type="GO" id="GO:1904680">
    <property type="term" value="F:peptide transmembrane transporter activity"/>
    <property type="evidence" value="ECO:0007669"/>
    <property type="project" value="TreeGrafter"/>
</dbReference>
<evidence type="ECO:0000256" key="4">
    <source>
        <dbReference type="SAM" id="Phobius"/>
    </source>
</evidence>
<dbReference type="EMBL" id="RCOR01000037">
    <property type="protein sequence ID" value="RSN68025.1"/>
    <property type="molecule type" value="Genomic_DNA"/>
</dbReference>
<dbReference type="Gene3D" id="3.40.190.10">
    <property type="entry name" value="Periplasmic binding protein-like II"/>
    <property type="match status" value="1"/>
</dbReference>
<protein>
    <submittedName>
        <fullName evidence="6">ABC transporter substrate-binding protein</fullName>
    </submittedName>
</protein>
<comment type="caution">
    <text evidence="6">The sequence shown here is derived from an EMBL/GenBank/DDBJ whole genome shotgun (WGS) entry which is preliminary data.</text>
</comment>
<dbReference type="Pfam" id="PF00496">
    <property type="entry name" value="SBP_bac_5"/>
    <property type="match status" value="1"/>
</dbReference>
<reference evidence="6 7" key="1">
    <citation type="submission" date="2018-10" db="EMBL/GenBank/DDBJ databases">
        <title>Co-occurring genomic capacity for anaerobic methane metabolism and dissimilatory sulfite reduction discovered in the Korarchaeota.</title>
        <authorList>
            <person name="Mckay L.J."/>
            <person name="Dlakic M."/>
            <person name="Fields M.W."/>
            <person name="Delmont T.O."/>
            <person name="Eren A.M."/>
            <person name="Jay Z.J."/>
            <person name="Klingelsmith K.B."/>
            <person name="Rusch D.B."/>
            <person name="Inskeep W.P."/>
        </authorList>
    </citation>
    <scope>NUCLEOTIDE SEQUENCE [LARGE SCALE GENOMIC DNA]</scope>
    <source>
        <strain evidence="6 7">WS</strain>
    </source>
</reference>
<dbReference type="AlphaFoldDB" id="A0A3R9WXV4"/>
<accession>A0A3R9WXV4</accession>
<evidence type="ECO:0000256" key="2">
    <source>
        <dbReference type="ARBA" id="ARBA00022448"/>
    </source>
</evidence>
<keyword evidence="4" id="KW-1133">Transmembrane helix</keyword>
<feature type="domain" description="Solute-binding protein family 5" evidence="5">
    <location>
        <begin position="103"/>
        <end position="476"/>
    </location>
</feature>
<dbReference type="GO" id="GO:0042597">
    <property type="term" value="C:periplasmic space"/>
    <property type="evidence" value="ECO:0007669"/>
    <property type="project" value="UniProtKB-ARBA"/>
</dbReference>
<evidence type="ECO:0000259" key="5">
    <source>
        <dbReference type="Pfam" id="PF00496"/>
    </source>
</evidence>
<dbReference type="InterPro" id="IPR000914">
    <property type="entry name" value="SBP_5_dom"/>
</dbReference>
<dbReference type="RefSeq" id="WP_125742274.1">
    <property type="nucleotide sequence ID" value="NZ_RCOR01000037.1"/>
</dbReference>
<dbReference type="Proteomes" id="UP000278149">
    <property type="component" value="Unassembled WGS sequence"/>
</dbReference>
<keyword evidence="4" id="KW-0472">Membrane</keyword>
<gene>
    <name evidence="6" type="ORF">D9Q81_07005</name>
</gene>
<dbReference type="Gene3D" id="3.10.105.10">
    <property type="entry name" value="Dipeptide-binding Protein, Domain 3"/>
    <property type="match status" value="1"/>
</dbReference>
<dbReference type="CDD" id="cd00995">
    <property type="entry name" value="PBP2_NikA_DppA_OppA_like"/>
    <property type="match status" value="1"/>
</dbReference>
<sequence length="559" mass="63375">MALSRGALYGILIVVVILVIAAAYFLTLPPAPTPTTPTATPTATTPTVTTPTATTPVVEYKRTLVIGTDLDNQALDVQQASWTTLANWYAFSPLVAFDQNRNVVTDLAESYEIQEGGKVLIVKLPKDLKFPITNNPLNARTVNESVYRYRRLSPYSTDWIELNHTEIIDDYTIKFVFNNPPGPLWAVITTEYGAPVDVEYAKKVGDSEFNAHPIGAGPFIIKEWVKGSQTILVPNPNYKTNLPFVENKGPNPYLDQVIIRVITDDLTRVNEFLAGNIDILAAVPPQYVNKLKADPNTILYEFAYGGYHFMIFNLEKPQFKDKNVRKAIYLALNRDDFATVNDYTTEPQYSFISPGMLCYNSTIEEYARKNLGYNLEEAKRLLDEAGWKMTPDGVRKKGDVVLSFVLDVPNDNPRLRKIAPIIQEQLSKIGIKVELREYEQHYIREKVWRKDFEAALNVFAWVDPDGDMAYWLHSGRAANSTYVNPEVDKLFDAGMSTFDLKERTKIYSRLQMILLEDLPVIPLQYPKQYVAVHKNVEGVKFVLHTSPLIYLNDVKVRKS</sequence>
<dbReference type="InterPro" id="IPR039424">
    <property type="entry name" value="SBP_5"/>
</dbReference>
<proteinExistence type="inferred from homology"/>
<keyword evidence="3" id="KW-0732">Signal</keyword>